<dbReference type="PANTHER" id="PTHR35668">
    <property type="entry name" value="PROTEIN SHORTAGE IN CHIASMATA 1 ORTHOLOG"/>
    <property type="match status" value="1"/>
</dbReference>
<feature type="compositionally biased region" description="Basic and acidic residues" evidence="1">
    <location>
        <begin position="1174"/>
        <end position="1184"/>
    </location>
</feature>
<evidence type="ECO:0000256" key="1">
    <source>
        <dbReference type="SAM" id="MobiDB-lite"/>
    </source>
</evidence>
<sequence>MSCRFEVFQTGRGLEEMVPSSNPASQCSISISEALWLLDGVDTTRSPWEESFSPCTPDSCSDDLSLPEEVIFSDHLQQFRSHLPPFQTMLQRLNIITVSDPVLNSSVNLLEEVIFRHCASYDAVFDKVTSATFTLNTTEEFKKETVLNEESLMLPVELHIDCFPRREPYYSFAQVQDFLNVTQEPIEEGFPLKDLFKEVTSADKHAFELEVLQMPKSSFANITFEEPKSPDASRSYTEMELDLILSPRNHTLCLPDLCISTRQLSAEIQSPVHKQHFMSDRDCENMEKAVWMAEKHPQIVARFLLAEPQVAKPLVHIHSLPELLTLLKVEMEQVLDQFQLNTSTVIPPESVFKNLSIYTEKMYTENCKTALRKPHVDETFSPLSLVEIHELLSERASNAALAHSGRPTAVHRSQINPQQSAVPTQVNKGTPVKFLIMEGMSHKQDSSTVTATTAECKAAEIKQHKSSPPERSSMKSSRRASPSEEQPVISKVVEMSKSSPLRPSVKDTEAISNIHTLPKQPEQRREHMLSKSSQLSNSLGSRKRNNSVVQPHEDLNPLSSFLTLRTMQKCPMQKPQRSSPTSAEVSASQNSIGKALPEKKLKAVNHISDTQCSVIATEMSFSREGKQATVSRTVYVQATESQRDAYRELHALALTSLSKLQQLGISALNNKDFATLSSELTRLLVKQQEIMLRTEQNENSVFNEMALLHILVTMKELVLLTSDLSTATDYLAKAKGSCAQSCLDELLRKFEVLQYLSQKKQKPNPKLLKLQEQINKWMNSHTNHNTKVLVLTVNHINTELLAALKQVPGNSVSQVVPSEGKGKVVSREVMERLSCSKCVVVYSQHVGSDFPWQSFSVVFELYSAGHSPFGSVCSERNVNFISFSTAVPESNFSEESTAASYLDTIPFVLLITDGLMKGLKMQHTLETTYNMVLLDRKHYLSAPQFGGTQYDVITVDENTTILIQELGELDIKIGVASERVIMRLTALSLQFSCCWLILHCAENHRALISSNMYINLVQIYSASVLFGNNKSEKFDVKVLLVCEEEEIARYIYQISLHTLMNSDRDGLSWLNRDWLSVQPTEEECCLLQFPCINPLVAQLMLRRAPSLQWLLGASFSELQEMFPQIPHKVIKLFSDITAQSKVKTATQKSENTPFSNINSQTHPPLPHLPPWAQDPEKPQIEPKDMTPPSPFTELIAGHDRGRGKETWPRNELSHLDPACFHSYNPSQFSRGSTAASFWQPQGEGFIQNPNLVPGRAVPRGSAHVPLAPLPTSVLLGGRNTACGFNSTTQGQTPLRSPENDLPNNTGEQKKRRGEDMHSVLPHCKRGKLLFESKRVFTLYSLYTEAGVKDADESILFKRVTVLTNMRRLTFSATRYCCDAAYLEEVTPSEQRESAARTEEEEKRESDGGRRAYLSTPAVRRQPLAGMSSKTDTPIGLFPFSITLPFTLSAPSEPQPLKNTKQPP</sequence>
<evidence type="ECO:0000313" key="2">
    <source>
        <dbReference type="EMBL" id="KAL1273729.1"/>
    </source>
</evidence>
<dbReference type="PANTHER" id="PTHR35668:SF1">
    <property type="entry name" value="PROTEIN SHORTAGE IN CHIASMATA 1 ORTHOLOG"/>
    <property type="match status" value="1"/>
</dbReference>
<reference evidence="2 3" key="1">
    <citation type="submission" date="2023-09" db="EMBL/GenBank/DDBJ databases">
        <authorList>
            <person name="Wang M."/>
        </authorList>
    </citation>
    <scope>NUCLEOTIDE SEQUENCE [LARGE SCALE GENOMIC DNA]</scope>
    <source>
        <strain evidence="2">GT-2023</strain>
        <tissue evidence="2">Liver</tissue>
    </source>
</reference>
<keyword evidence="3" id="KW-1185">Reference proteome</keyword>
<feature type="region of interest" description="Disordered" evidence="1">
    <location>
        <begin position="1286"/>
        <end position="1316"/>
    </location>
</feature>
<protein>
    <recommendedName>
        <fullName evidence="4">Protein shortage in chiasmata 1 ortholog</fullName>
    </recommendedName>
</protein>
<comment type="caution">
    <text evidence="2">The sequence shown here is derived from an EMBL/GenBank/DDBJ whole genome shotgun (WGS) entry which is preliminary data.</text>
</comment>
<feature type="compositionally biased region" description="Polar residues" evidence="1">
    <location>
        <begin position="1144"/>
        <end position="1162"/>
    </location>
</feature>
<name>A0ABR3NA32_9TELE</name>
<evidence type="ECO:0000313" key="3">
    <source>
        <dbReference type="Proteomes" id="UP001558613"/>
    </source>
</evidence>
<organism evidence="2 3">
    <name type="scientific">Cirrhinus molitorella</name>
    <name type="common">mud carp</name>
    <dbReference type="NCBI Taxonomy" id="172907"/>
    <lineage>
        <taxon>Eukaryota</taxon>
        <taxon>Metazoa</taxon>
        <taxon>Chordata</taxon>
        <taxon>Craniata</taxon>
        <taxon>Vertebrata</taxon>
        <taxon>Euteleostomi</taxon>
        <taxon>Actinopterygii</taxon>
        <taxon>Neopterygii</taxon>
        <taxon>Teleostei</taxon>
        <taxon>Ostariophysi</taxon>
        <taxon>Cypriniformes</taxon>
        <taxon>Cyprinidae</taxon>
        <taxon>Labeoninae</taxon>
        <taxon>Labeonini</taxon>
        <taxon>Cirrhinus</taxon>
    </lineage>
</organism>
<feature type="region of interest" description="Disordered" evidence="1">
    <location>
        <begin position="1144"/>
        <end position="1188"/>
    </location>
</feature>
<accession>A0ABR3NA32</accession>
<feature type="compositionally biased region" description="Basic and acidic residues" evidence="1">
    <location>
        <begin position="1389"/>
        <end position="1409"/>
    </location>
</feature>
<feature type="compositionally biased region" description="Polar residues" evidence="1">
    <location>
        <begin position="411"/>
        <end position="425"/>
    </location>
</feature>
<gene>
    <name evidence="2" type="ORF">QQF64_026543</name>
</gene>
<dbReference type="InterPro" id="IPR039991">
    <property type="entry name" value="SHOC1"/>
</dbReference>
<feature type="compositionally biased region" description="Low complexity" evidence="1">
    <location>
        <begin position="530"/>
        <end position="540"/>
    </location>
</feature>
<evidence type="ECO:0008006" key="4">
    <source>
        <dbReference type="Google" id="ProtNLM"/>
    </source>
</evidence>
<feature type="region of interest" description="Disordered" evidence="1">
    <location>
        <begin position="403"/>
        <end position="425"/>
    </location>
</feature>
<proteinExistence type="predicted"/>
<feature type="region of interest" description="Disordered" evidence="1">
    <location>
        <begin position="459"/>
        <end position="554"/>
    </location>
</feature>
<dbReference type="Pfam" id="PF17825">
    <property type="entry name" value="DUF5587"/>
    <property type="match status" value="2"/>
</dbReference>
<feature type="compositionally biased region" description="Polar residues" evidence="1">
    <location>
        <begin position="575"/>
        <end position="591"/>
    </location>
</feature>
<dbReference type="Proteomes" id="UP001558613">
    <property type="component" value="Unassembled WGS sequence"/>
</dbReference>
<dbReference type="EMBL" id="JAYMGO010000005">
    <property type="protein sequence ID" value="KAL1273729.1"/>
    <property type="molecule type" value="Genomic_DNA"/>
</dbReference>
<feature type="region of interest" description="Disordered" evidence="1">
    <location>
        <begin position="569"/>
        <end position="591"/>
    </location>
</feature>
<feature type="region of interest" description="Disordered" evidence="1">
    <location>
        <begin position="1387"/>
        <end position="1433"/>
    </location>
</feature>